<dbReference type="Gene3D" id="3.40.50.1820">
    <property type="entry name" value="alpha/beta hydrolase"/>
    <property type="match status" value="1"/>
</dbReference>
<dbReference type="PANTHER" id="PTHR43142:SF1">
    <property type="entry name" value="CARBOXYLIC ESTER HYDROLASE"/>
    <property type="match status" value="1"/>
</dbReference>
<organism evidence="5 6">
    <name type="scientific">Nocardia panacis</name>
    <dbReference type="NCBI Taxonomy" id="2340916"/>
    <lineage>
        <taxon>Bacteria</taxon>
        <taxon>Bacillati</taxon>
        <taxon>Actinomycetota</taxon>
        <taxon>Actinomycetes</taxon>
        <taxon>Mycobacteriales</taxon>
        <taxon>Nocardiaceae</taxon>
        <taxon>Nocardia</taxon>
    </lineage>
</organism>
<dbReference type="Pfam" id="PF00135">
    <property type="entry name" value="COesterase"/>
    <property type="match status" value="1"/>
</dbReference>
<dbReference type="InterPro" id="IPR019826">
    <property type="entry name" value="Carboxylesterase_B_AS"/>
</dbReference>
<dbReference type="AlphaFoldDB" id="A0A3A4KNB6"/>
<comment type="similarity">
    <text evidence="1 3">Belongs to the type-B carboxylesterase/lipase family.</text>
</comment>
<reference evidence="5 6" key="1">
    <citation type="submission" date="2018-09" db="EMBL/GenBank/DDBJ databases">
        <title>YIM PH21274 draft genome.</title>
        <authorList>
            <person name="Miao C."/>
        </authorList>
    </citation>
    <scope>NUCLEOTIDE SEQUENCE [LARGE SCALE GENOMIC DNA]</scope>
    <source>
        <strain evidence="5 6">YIM PH 21724</strain>
    </source>
</reference>
<evidence type="ECO:0000313" key="5">
    <source>
        <dbReference type="EMBL" id="RJO75616.1"/>
    </source>
</evidence>
<feature type="domain" description="Carboxylesterase type B" evidence="4">
    <location>
        <begin position="6"/>
        <end position="291"/>
    </location>
</feature>
<keyword evidence="6" id="KW-1185">Reference proteome</keyword>
<sequence length="404" mass="43244">MSAAADIAVYRGIRYATADRFGAPVRVDGAPIWSDEPGPIAPQLPSRLETVMGKPNQLPQSEDCLRLTITAPKQATGRPVLIWIHGGAYLTGSGGFDWYDAGTLVRETGIVVVSINYRLGALGYLRAPGRASGNLGLLDQITAIEWVRDHIAEFGGDPQSLTVAGQSAGAHSIFAMLGSPRTRGLFRRAILQSVPTGIAFPTPAQAERVGQIFLDVLGTDPHSAPLSEILRAQGETARQFAEPDGLSLPFLPISGLDPLPEADAWRAEIRDRAADLRLVVGSTAHEMAAFLGPDPTAELAQSLGREIFEEPLAEFADDLARAGAHLHRYRVDALHPDNPFGACHCIELPLLFGDENAWGTAPMLSGLPLDTLADLGAPMRRAWGEFVTTGVIADWEGAQPHRLP</sequence>
<dbReference type="Proteomes" id="UP000266677">
    <property type="component" value="Unassembled WGS sequence"/>
</dbReference>
<gene>
    <name evidence="5" type="ORF">D5S18_14420</name>
</gene>
<evidence type="ECO:0000256" key="1">
    <source>
        <dbReference type="ARBA" id="ARBA00005964"/>
    </source>
</evidence>
<keyword evidence="2 3" id="KW-0378">Hydrolase</keyword>
<dbReference type="OrthoDB" id="3199405at2"/>
<evidence type="ECO:0000256" key="3">
    <source>
        <dbReference type="RuleBase" id="RU361235"/>
    </source>
</evidence>
<dbReference type="SUPFAM" id="SSF53474">
    <property type="entry name" value="alpha/beta-Hydrolases"/>
    <property type="match status" value="1"/>
</dbReference>
<evidence type="ECO:0000313" key="6">
    <source>
        <dbReference type="Proteomes" id="UP000266677"/>
    </source>
</evidence>
<protein>
    <recommendedName>
        <fullName evidence="3">Carboxylic ester hydrolase</fullName>
        <ecNumber evidence="3">3.1.1.-</ecNumber>
    </recommendedName>
</protein>
<proteinExistence type="inferred from homology"/>
<dbReference type="RefSeq" id="WP_120041173.1">
    <property type="nucleotide sequence ID" value="NZ_QZFU01000018.1"/>
</dbReference>
<dbReference type="InterPro" id="IPR029058">
    <property type="entry name" value="AB_hydrolase_fold"/>
</dbReference>
<dbReference type="PANTHER" id="PTHR43142">
    <property type="entry name" value="CARBOXYLIC ESTER HYDROLASE"/>
    <property type="match status" value="1"/>
</dbReference>
<evidence type="ECO:0000259" key="4">
    <source>
        <dbReference type="Pfam" id="PF00135"/>
    </source>
</evidence>
<dbReference type="GO" id="GO:0016787">
    <property type="term" value="F:hydrolase activity"/>
    <property type="evidence" value="ECO:0007669"/>
    <property type="project" value="UniProtKB-KW"/>
</dbReference>
<accession>A0A3A4KNB6</accession>
<name>A0A3A4KNB6_9NOCA</name>
<dbReference type="InterPro" id="IPR002018">
    <property type="entry name" value="CarbesteraseB"/>
</dbReference>
<evidence type="ECO:0000256" key="2">
    <source>
        <dbReference type="ARBA" id="ARBA00022801"/>
    </source>
</evidence>
<dbReference type="PROSITE" id="PS00122">
    <property type="entry name" value="CARBOXYLESTERASE_B_1"/>
    <property type="match status" value="1"/>
</dbReference>
<dbReference type="EMBL" id="QZFU01000018">
    <property type="protein sequence ID" value="RJO75616.1"/>
    <property type="molecule type" value="Genomic_DNA"/>
</dbReference>
<dbReference type="EC" id="3.1.1.-" evidence="3"/>
<comment type="caution">
    <text evidence="5">The sequence shown here is derived from an EMBL/GenBank/DDBJ whole genome shotgun (WGS) entry which is preliminary data.</text>
</comment>